<protein>
    <submittedName>
        <fullName evidence="1">Uncharacterized protein</fullName>
    </submittedName>
</protein>
<dbReference type="EMBL" id="KI925517">
    <property type="protein sequence ID" value="ETW50568.1"/>
    <property type="molecule type" value="Genomic_DNA"/>
</dbReference>
<dbReference type="AlphaFoldDB" id="A0A024WUC7"/>
<evidence type="ECO:0000313" key="2">
    <source>
        <dbReference type="Proteomes" id="UP000030699"/>
    </source>
</evidence>
<name>A0A024WUC7_PLAFA</name>
<accession>A0A024WUC7</accession>
<reference evidence="1 2" key="2">
    <citation type="submission" date="2013-02" db="EMBL/GenBank/DDBJ databases">
        <title>The Genome Sequence of Plasmodium falciparum MaliPS096_E11.</title>
        <authorList>
            <consortium name="The Broad Institute Genome Sequencing Platform"/>
            <consortium name="The Broad Institute Genome Sequencing Center for Infectious Disease"/>
            <person name="Neafsey D."/>
            <person name="Cheeseman I."/>
            <person name="Volkman S."/>
            <person name="Adams J."/>
            <person name="Walker B."/>
            <person name="Young S.K."/>
            <person name="Zeng Q."/>
            <person name="Gargeya S."/>
            <person name="Fitzgerald M."/>
            <person name="Haas B."/>
            <person name="Abouelleil A."/>
            <person name="Alvarado L."/>
            <person name="Arachchi H.M."/>
            <person name="Berlin A.M."/>
            <person name="Chapman S.B."/>
            <person name="Dewar J."/>
            <person name="Goldberg J."/>
            <person name="Griggs A."/>
            <person name="Gujja S."/>
            <person name="Hansen M."/>
            <person name="Howarth C."/>
            <person name="Imamovic A."/>
            <person name="Larimer J."/>
            <person name="McCowan C."/>
            <person name="Murphy C."/>
            <person name="Neiman D."/>
            <person name="Pearson M."/>
            <person name="Priest M."/>
            <person name="Roberts A."/>
            <person name="Saif S."/>
            <person name="Shea T."/>
            <person name="Sisk P."/>
            <person name="Sykes S."/>
            <person name="Wortman J."/>
            <person name="Nusbaum C."/>
            <person name="Birren B."/>
        </authorList>
    </citation>
    <scope>NUCLEOTIDE SEQUENCE [LARGE SCALE GENOMIC DNA]</scope>
    <source>
        <strain evidence="1 2">MaliPS096_E11</strain>
    </source>
</reference>
<proteinExistence type="predicted"/>
<organism evidence="1 2">
    <name type="scientific">Plasmodium falciparum MaliPS096_E11</name>
    <dbReference type="NCBI Taxonomy" id="1036727"/>
    <lineage>
        <taxon>Eukaryota</taxon>
        <taxon>Sar</taxon>
        <taxon>Alveolata</taxon>
        <taxon>Apicomplexa</taxon>
        <taxon>Aconoidasida</taxon>
        <taxon>Haemosporida</taxon>
        <taxon>Plasmodiidae</taxon>
        <taxon>Plasmodium</taxon>
        <taxon>Plasmodium (Laverania)</taxon>
    </lineage>
</organism>
<evidence type="ECO:0000313" key="1">
    <source>
        <dbReference type="EMBL" id="ETW50568.1"/>
    </source>
</evidence>
<sequence length="39" mass="4741">MHIFSIKKPFDIYFPEANVIFSVSKNVREYIKVRSLEYM</sequence>
<dbReference type="Proteomes" id="UP000030699">
    <property type="component" value="Unassembled WGS sequence"/>
</dbReference>
<gene>
    <name evidence="1" type="ORF">PFMALIP_01296</name>
</gene>
<reference evidence="1 2" key="1">
    <citation type="submission" date="2013-02" db="EMBL/GenBank/DDBJ databases">
        <title>The Genome Annotation of Plasmodium falciparum MaliPS096_E11.</title>
        <authorList>
            <consortium name="The Broad Institute Genome Sequencing Platform"/>
            <consortium name="The Broad Institute Genome Sequencing Center for Infectious Disease"/>
            <person name="Neafsey D."/>
            <person name="Hoffman S."/>
            <person name="Volkman S."/>
            <person name="Rosenthal P."/>
            <person name="Walker B."/>
            <person name="Young S.K."/>
            <person name="Zeng Q."/>
            <person name="Gargeya S."/>
            <person name="Fitzgerald M."/>
            <person name="Haas B."/>
            <person name="Abouelleil A."/>
            <person name="Allen A.W."/>
            <person name="Alvarado L."/>
            <person name="Arachchi H.M."/>
            <person name="Berlin A.M."/>
            <person name="Chapman S.B."/>
            <person name="Gainer-Dewar J."/>
            <person name="Goldberg J."/>
            <person name="Griggs A."/>
            <person name="Gujja S."/>
            <person name="Hansen M."/>
            <person name="Howarth C."/>
            <person name="Imamovic A."/>
            <person name="Ireland A."/>
            <person name="Larimer J."/>
            <person name="McCowan C."/>
            <person name="Murphy C."/>
            <person name="Pearson M."/>
            <person name="Poon T.W."/>
            <person name="Priest M."/>
            <person name="Roberts A."/>
            <person name="Saif S."/>
            <person name="Shea T."/>
            <person name="Sisk P."/>
            <person name="Sykes S."/>
            <person name="Wortman J."/>
            <person name="Nusbaum C."/>
            <person name="Birren B."/>
        </authorList>
    </citation>
    <scope>NUCLEOTIDE SEQUENCE [LARGE SCALE GENOMIC DNA]</scope>
    <source>
        <strain evidence="1 2">MaliPS096_E11</strain>
    </source>
</reference>